<organism evidence="2 3">
    <name type="scientific">Phytophthora infestans</name>
    <name type="common">Potato late blight agent</name>
    <name type="synonym">Botrytis infestans</name>
    <dbReference type="NCBI Taxonomy" id="4787"/>
    <lineage>
        <taxon>Eukaryota</taxon>
        <taxon>Sar</taxon>
        <taxon>Stramenopiles</taxon>
        <taxon>Oomycota</taxon>
        <taxon>Peronosporomycetes</taxon>
        <taxon>Peronosporales</taxon>
        <taxon>Peronosporaceae</taxon>
        <taxon>Phytophthora</taxon>
    </lineage>
</organism>
<protein>
    <submittedName>
        <fullName evidence="2">Uncharacterized protein</fullName>
    </submittedName>
</protein>
<reference evidence="2" key="1">
    <citation type="submission" date="2020-04" db="EMBL/GenBank/DDBJ databases">
        <title>Hybrid Assembly of Korean Phytophthora infestans isolates.</title>
        <authorList>
            <person name="Prokchorchik M."/>
            <person name="Lee Y."/>
            <person name="Seo J."/>
            <person name="Cho J.-H."/>
            <person name="Park Y.-E."/>
            <person name="Jang D.-C."/>
            <person name="Im J.-S."/>
            <person name="Choi J.-G."/>
            <person name="Park H.-J."/>
            <person name="Lee G.-B."/>
            <person name="Lee Y.-G."/>
            <person name="Hong S.-Y."/>
            <person name="Cho K."/>
            <person name="Sohn K.H."/>
        </authorList>
    </citation>
    <scope>NUCLEOTIDE SEQUENCE</scope>
    <source>
        <strain evidence="2">KR_1_A1</strain>
    </source>
</reference>
<name>A0A833TLI3_PHYIN</name>
<feature type="region of interest" description="Disordered" evidence="1">
    <location>
        <begin position="1"/>
        <end position="63"/>
    </location>
</feature>
<gene>
    <name evidence="2" type="ORF">GN244_ATG02189</name>
</gene>
<accession>A0A833TLI3</accession>
<feature type="compositionally biased region" description="Polar residues" evidence="1">
    <location>
        <begin position="1"/>
        <end position="10"/>
    </location>
</feature>
<dbReference type="AlphaFoldDB" id="A0A833TLI3"/>
<keyword evidence="3" id="KW-1185">Reference proteome</keyword>
<feature type="compositionally biased region" description="Basic and acidic residues" evidence="1">
    <location>
        <begin position="23"/>
        <end position="32"/>
    </location>
</feature>
<dbReference type="EMBL" id="WSZM01000047">
    <property type="protein sequence ID" value="KAF4045445.1"/>
    <property type="molecule type" value="Genomic_DNA"/>
</dbReference>
<evidence type="ECO:0000256" key="1">
    <source>
        <dbReference type="SAM" id="MobiDB-lite"/>
    </source>
</evidence>
<evidence type="ECO:0000313" key="2">
    <source>
        <dbReference type="EMBL" id="KAF4045445.1"/>
    </source>
</evidence>
<proteinExistence type="predicted"/>
<evidence type="ECO:0000313" key="3">
    <source>
        <dbReference type="Proteomes" id="UP000602510"/>
    </source>
</evidence>
<dbReference type="Proteomes" id="UP000602510">
    <property type="component" value="Unassembled WGS sequence"/>
</dbReference>
<comment type="caution">
    <text evidence="2">The sequence shown here is derived from an EMBL/GenBank/DDBJ whole genome shotgun (WGS) entry which is preliminary data.</text>
</comment>
<sequence>MCDGNMSDSSLGVKEGGSTARQSHGDVDEGPRGDGGSADILIWSDGEADDSGKRDECSAADTV</sequence>